<evidence type="ECO:0000313" key="4">
    <source>
        <dbReference type="Proteomes" id="UP000534783"/>
    </source>
</evidence>
<feature type="domain" description="Peptidase C-terminal archaeal/bacterial" evidence="2">
    <location>
        <begin position="319"/>
        <end position="392"/>
    </location>
</feature>
<reference evidence="3 4" key="1">
    <citation type="journal article" date="2020" name="Nature">
        <title>Bacterial chemolithoautotrophy via manganese oxidation.</title>
        <authorList>
            <person name="Yu H."/>
            <person name="Leadbetter J.R."/>
        </authorList>
    </citation>
    <scope>NUCLEOTIDE SEQUENCE [LARGE SCALE GENOMIC DNA]</scope>
    <source>
        <strain evidence="3 4">Mn-1</strain>
    </source>
</reference>
<dbReference type="Pfam" id="PF04151">
    <property type="entry name" value="PPC"/>
    <property type="match status" value="1"/>
</dbReference>
<dbReference type="Gene3D" id="2.60.120.380">
    <property type="match status" value="1"/>
</dbReference>
<gene>
    <name evidence="3" type="ORF">MNODULE_04745</name>
</gene>
<name>A0A7X6DMP2_9BACT</name>
<comment type="caution">
    <text evidence="3">The sequence shown here is derived from an EMBL/GenBank/DDBJ whole genome shotgun (WGS) entry which is preliminary data.</text>
</comment>
<evidence type="ECO:0000313" key="3">
    <source>
        <dbReference type="EMBL" id="NKE70051.1"/>
    </source>
</evidence>
<proteinExistence type="predicted"/>
<organism evidence="3 4">
    <name type="scientific">Candidatus Manganitrophus noduliformans</name>
    <dbReference type="NCBI Taxonomy" id="2606439"/>
    <lineage>
        <taxon>Bacteria</taxon>
        <taxon>Pseudomonadati</taxon>
        <taxon>Nitrospirota</taxon>
        <taxon>Nitrospiria</taxon>
        <taxon>Candidatus Troglogloeales</taxon>
        <taxon>Candidatus Manganitrophaceae</taxon>
        <taxon>Candidatus Manganitrophus</taxon>
    </lineage>
</organism>
<accession>A0A7X6DMP2</accession>
<dbReference type="EMBL" id="VTOW01000001">
    <property type="protein sequence ID" value="NKE70051.1"/>
    <property type="molecule type" value="Genomic_DNA"/>
</dbReference>
<dbReference type="AlphaFoldDB" id="A0A7X6DMP2"/>
<dbReference type="Proteomes" id="UP000534783">
    <property type="component" value="Unassembled WGS sequence"/>
</dbReference>
<feature type="region of interest" description="Disordered" evidence="1">
    <location>
        <begin position="27"/>
        <end position="46"/>
    </location>
</feature>
<evidence type="ECO:0000259" key="2">
    <source>
        <dbReference type="Pfam" id="PF04151"/>
    </source>
</evidence>
<protein>
    <recommendedName>
        <fullName evidence="2">Peptidase C-terminal archaeal/bacterial domain-containing protein</fullName>
    </recommendedName>
</protein>
<dbReference type="InterPro" id="IPR007280">
    <property type="entry name" value="Peptidase_C_arc/bac"/>
</dbReference>
<evidence type="ECO:0000256" key="1">
    <source>
        <dbReference type="SAM" id="MobiDB-lite"/>
    </source>
</evidence>
<dbReference type="PROSITE" id="PS51257">
    <property type="entry name" value="PROKAR_LIPOPROTEIN"/>
    <property type="match status" value="1"/>
</dbReference>
<keyword evidence="4" id="KW-1185">Reference proteome</keyword>
<sequence>MISQLRIGLLLGALLLLFSSCGGGGGGSGGGAGSPPAGDDTGGEATGPPKFSGFNFSLKEGDFWEFLWDYELKSTTSGGTTTTTDRGRFFVTLGAPKVINNITAYEVKITGRGQSSESLEFSAPRWKYIAVANNQILGSEDGMSLSVIFDGRTGRWPGSGYFTTFDAAVLFEAGVGSISNAYINEAAVKVEASASKDQCEFFPGIGTICGSDDPFSVTKQEFYKEGIGPIGYLREISQSFGGSFPQAVTIKENIGMVAASLRGDALGLDLEEEPNDSSAQAKSLGLASTTLGDIERNDPGEVHAAVAANLDNPDQILADWYQFTLDSSQTVTIDLSFEDISADIQADLDLYFFNSNLDKIGESLGDNSSTDNPTERIQALLAAGTYYIGVQAFITPNGRIVYTLEVN</sequence>
<dbReference type="RefSeq" id="WP_168058320.1">
    <property type="nucleotide sequence ID" value="NZ_VTOW01000001.1"/>
</dbReference>
<dbReference type="SUPFAM" id="SSF89260">
    <property type="entry name" value="Collagen-binding domain"/>
    <property type="match status" value="1"/>
</dbReference>